<evidence type="ECO:0000313" key="2">
    <source>
        <dbReference type="EMBL" id="ACI98895.1"/>
    </source>
</evidence>
<dbReference type="RefSeq" id="WP_012566681.1">
    <property type="nucleotide sequence ID" value="NC_011420.2"/>
</dbReference>
<evidence type="ECO:0000256" key="1">
    <source>
        <dbReference type="SAM" id="Coils"/>
    </source>
</evidence>
<keyword evidence="3" id="KW-1185">Reference proteome</keyword>
<feature type="coiled-coil region" evidence="1">
    <location>
        <begin position="82"/>
        <end position="109"/>
    </location>
</feature>
<dbReference type="Proteomes" id="UP000001591">
    <property type="component" value="Chromosome"/>
</dbReference>
<reference evidence="2 3" key="1">
    <citation type="journal article" date="2010" name="BMC Genomics">
        <title>Metabolic flexibility revealed in the genome of the cyst-forming alpha-1 proteobacterium Rhodospirillum centenum.</title>
        <authorList>
            <person name="Lu Y.K."/>
            <person name="Marden J."/>
            <person name="Han M."/>
            <person name="Swingley W.D."/>
            <person name="Mastrian S.D."/>
            <person name="Chowdhury S.R."/>
            <person name="Hao J."/>
            <person name="Helmy T."/>
            <person name="Kim S."/>
            <person name="Kurdoglu A.A."/>
            <person name="Matthies H.J."/>
            <person name="Rollo D."/>
            <person name="Stothard P."/>
            <person name="Blankenship R.E."/>
            <person name="Bauer C.E."/>
            <person name="Touchman J.W."/>
        </authorList>
    </citation>
    <scope>NUCLEOTIDE SEQUENCE [LARGE SCALE GENOMIC DNA]</scope>
    <source>
        <strain evidence="3">ATCC 51521 / SW</strain>
    </source>
</reference>
<name>B6IMZ8_RHOCS</name>
<feature type="coiled-coil region" evidence="1">
    <location>
        <begin position="27"/>
        <end position="54"/>
    </location>
</feature>
<protein>
    <submittedName>
        <fullName evidence="2">Uncharacterized protein</fullName>
    </submittedName>
</protein>
<evidence type="ECO:0000313" key="3">
    <source>
        <dbReference type="Proteomes" id="UP000001591"/>
    </source>
</evidence>
<dbReference type="EMBL" id="CP000613">
    <property type="protein sequence ID" value="ACI98895.1"/>
    <property type="molecule type" value="Genomic_DNA"/>
</dbReference>
<sequence>MQYLTNEAARAALAERLAAIKAKVERRESVARLEQRLDRRIQELAEERKAALLACAALQEGAETVEAWRERTKAAGEHESQATVLRATLEGLRVELAAARREKAGLVAELNDDWRDFWRRYGDALVKEYREAAENLVLRYLHPLRAIGAKGHGMSRLCAGAVEGIGWWEEGNVRRTVWPAHDTRDAAGNRIEAADLYGRLTADLLASGEDA</sequence>
<dbReference type="AlphaFoldDB" id="B6IMZ8"/>
<keyword evidence="1" id="KW-0175">Coiled coil</keyword>
<dbReference type="KEGG" id="rce:RC1_1491"/>
<dbReference type="HOGENOM" id="CLU_1304073_0_0_5"/>
<gene>
    <name evidence="2" type="ordered locus">RC1_1491</name>
</gene>
<proteinExistence type="predicted"/>
<dbReference type="STRING" id="414684.RC1_1491"/>
<accession>B6IMZ8</accession>
<organism evidence="2 3">
    <name type="scientific">Rhodospirillum centenum (strain ATCC 51521 / SW)</name>
    <dbReference type="NCBI Taxonomy" id="414684"/>
    <lineage>
        <taxon>Bacteria</taxon>
        <taxon>Pseudomonadati</taxon>
        <taxon>Pseudomonadota</taxon>
        <taxon>Alphaproteobacteria</taxon>
        <taxon>Rhodospirillales</taxon>
        <taxon>Rhodospirillaceae</taxon>
        <taxon>Rhodospirillum</taxon>
    </lineage>
</organism>